<comment type="caution">
    <text evidence="2">The sequence shown here is derived from an EMBL/GenBank/DDBJ whole genome shotgun (WGS) entry which is preliminary data.</text>
</comment>
<dbReference type="Proteomes" id="UP001165121">
    <property type="component" value="Unassembled WGS sequence"/>
</dbReference>
<dbReference type="GO" id="GO:0015074">
    <property type="term" value="P:DNA integration"/>
    <property type="evidence" value="ECO:0007669"/>
    <property type="project" value="InterPro"/>
</dbReference>
<proteinExistence type="predicted"/>
<name>A0A9W6XD40_9STRA</name>
<dbReference type="SUPFAM" id="SSF53098">
    <property type="entry name" value="Ribonuclease H-like"/>
    <property type="match status" value="1"/>
</dbReference>
<feature type="domain" description="Integrase catalytic" evidence="1">
    <location>
        <begin position="1"/>
        <end position="100"/>
    </location>
</feature>
<organism evidence="2 3">
    <name type="scientific">Phytophthora fragariaefolia</name>
    <dbReference type="NCBI Taxonomy" id="1490495"/>
    <lineage>
        <taxon>Eukaryota</taxon>
        <taxon>Sar</taxon>
        <taxon>Stramenopiles</taxon>
        <taxon>Oomycota</taxon>
        <taxon>Peronosporomycetes</taxon>
        <taxon>Peronosporales</taxon>
        <taxon>Peronosporaceae</taxon>
        <taxon>Phytophthora</taxon>
    </lineage>
</organism>
<dbReference type="InterPro" id="IPR012337">
    <property type="entry name" value="RNaseH-like_sf"/>
</dbReference>
<keyword evidence="3" id="KW-1185">Reference proteome</keyword>
<protein>
    <submittedName>
        <fullName evidence="2">Unnamed protein product</fullName>
    </submittedName>
</protein>
<gene>
    <name evidence="2" type="ORF">Pfra01_000983100</name>
</gene>
<dbReference type="AlphaFoldDB" id="A0A9W6XD40"/>
<evidence type="ECO:0000259" key="1">
    <source>
        <dbReference type="PROSITE" id="PS50994"/>
    </source>
</evidence>
<reference evidence="2" key="1">
    <citation type="submission" date="2023-04" db="EMBL/GenBank/DDBJ databases">
        <title>Phytophthora fragariaefolia NBRC 109709.</title>
        <authorList>
            <person name="Ichikawa N."/>
            <person name="Sato H."/>
            <person name="Tonouchi N."/>
        </authorList>
    </citation>
    <scope>NUCLEOTIDE SEQUENCE</scope>
    <source>
        <strain evidence="2">NBRC 109709</strain>
    </source>
</reference>
<evidence type="ECO:0000313" key="2">
    <source>
        <dbReference type="EMBL" id="GMF36244.1"/>
    </source>
</evidence>
<dbReference type="PROSITE" id="PS50994">
    <property type="entry name" value="INTEGRASE"/>
    <property type="match status" value="1"/>
</dbReference>
<sequence length="208" mass="23683">MVFLLSGSDMGTHFKNEIIAELSRRLRTQQTFTPAYCLWINGSVEASTDILQVIRSMILDDKINYKDWGYMFPMVQSGLNHTGVPSLGNHAPVELFTGLQCLTQLKVFYLPECGELQHVPDSAEITQFLNNLRTSLHAIHAAVEDQREKQRLLTKKHQRGEALVNVAEGDFVLLSRVDDNHGNKAQVIWVGPYRVCVQMHTRFEYNIP</sequence>
<dbReference type="InterPro" id="IPR036397">
    <property type="entry name" value="RNaseH_sf"/>
</dbReference>
<dbReference type="Gene3D" id="3.30.420.10">
    <property type="entry name" value="Ribonuclease H-like superfamily/Ribonuclease H"/>
    <property type="match status" value="1"/>
</dbReference>
<accession>A0A9W6XD40</accession>
<dbReference type="InterPro" id="IPR001584">
    <property type="entry name" value="Integrase_cat-core"/>
</dbReference>
<dbReference type="GO" id="GO:0003676">
    <property type="term" value="F:nucleic acid binding"/>
    <property type="evidence" value="ECO:0007669"/>
    <property type="project" value="InterPro"/>
</dbReference>
<dbReference type="EMBL" id="BSXT01000922">
    <property type="protein sequence ID" value="GMF36244.1"/>
    <property type="molecule type" value="Genomic_DNA"/>
</dbReference>
<evidence type="ECO:0000313" key="3">
    <source>
        <dbReference type="Proteomes" id="UP001165121"/>
    </source>
</evidence>